<dbReference type="GO" id="GO:0080120">
    <property type="term" value="P:CAAX-box protein maturation"/>
    <property type="evidence" value="ECO:0007669"/>
    <property type="project" value="UniProtKB-ARBA"/>
</dbReference>
<dbReference type="Proteomes" id="UP001500420">
    <property type="component" value="Unassembled WGS sequence"/>
</dbReference>
<feature type="transmembrane region" description="Helical" evidence="2">
    <location>
        <begin position="254"/>
        <end position="272"/>
    </location>
</feature>
<evidence type="ECO:0000259" key="3">
    <source>
        <dbReference type="Pfam" id="PF02517"/>
    </source>
</evidence>
<evidence type="ECO:0000313" key="5">
    <source>
        <dbReference type="Proteomes" id="UP001500420"/>
    </source>
</evidence>
<feature type="compositionally biased region" description="Low complexity" evidence="1">
    <location>
        <begin position="41"/>
        <end position="52"/>
    </location>
</feature>
<dbReference type="AlphaFoldDB" id="A0AAV3T701"/>
<keyword evidence="2" id="KW-1133">Transmembrane helix</keyword>
<reference evidence="4 5" key="1">
    <citation type="journal article" date="2019" name="Int. J. Syst. Evol. Microbiol.">
        <title>The Global Catalogue of Microorganisms (GCM) 10K type strain sequencing project: providing services to taxonomists for standard genome sequencing and annotation.</title>
        <authorList>
            <consortium name="The Broad Institute Genomics Platform"/>
            <consortium name="The Broad Institute Genome Sequencing Center for Infectious Disease"/>
            <person name="Wu L."/>
            <person name="Ma J."/>
        </authorList>
    </citation>
    <scope>NUCLEOTIDE SEQUENCE [LARGE SCALE GENOMIC DNA]</scope>
    <source>
        <strain evidence="4 5">JCM 16328</strain>
    </source>
</reference>
<dbReference type="Pfam" id="PF02517">
    <property type="entry name" value="Rce1-like"/>
    <property type="match status" value="1"/>
</dbReference>
<feature type="transmembrane region" description="Helical" evidence="2">
    <location>
        <begin position="196"/>
        <end position="216"/>
    </location>
</feature>
<accession>A0AAV3T701</accession>
<feature type="transmembrane region" description="Helical" evidence="2">
    <location>
        <begin position="228"/>
        <end position="248"/>
    </location>
</feature>
<evidence type="ECO:0000256" key="1">
    <source>
        <dbReference type="SAM" id="MobiDB-lite"/>
    </source>
</evidence>
<proteinExistence type="predicted"/>
<feature type="transmembrane region" description="Helical" evidence="2">
    <location>
        <begin position="153"/>
        <end position="176"/>
    </location>
</feature>
<dbReference type="RefSeq" id="WP_343772469.1">
    <property type="nucleotide sequence ID" value="NZ_BAAADV010000001.1"/>
</dbReference>
<gene>
    <name evidence="4" type="ORF">GCM10009020_06930</name>
</gene>
<keyword evidence="5" id="KW-1185">Reference proteome</keyword>
<comment type="caution">
    <text evidence="4">The sequence shown here is derived from an EMBL/GenBank/DDBJ whole genome shotgun (WGS) entry which is preliminary data.</text>
</comment>
<evidence type="ECO:0000256" key="2">
    <source>
        <dbReference type="SAM" id="Phobius"/>
    </source>
</evidence>
<dbReference type="EMBL" id="BAAADV010000001">
    <property type="protein sequence ID" value="GAA0664628.1"/>
    <property type="molecule type" value="Genomic_DNA"/>
</dbReference>
<organism evidence="4 5">
    <name type="scientific">Natronoarchaeum mannanilyticum</name>
    <dbReference type="NCBI Taxonomy" id="926360"/>
    <lineage>
        <taxon>Archaea</taxon>
        <taxon>Methanobacteriati</taxon>
        <taxon>Methanobacteriota</taxon>
        <taxon>Stenosarchaea group</taxon>
        <taxon>Halobacteria</taxon>
        <taxon>Halobacteriales</taxon>
        <taxon>Natronoarchaeaceae</taxon>
    </lineage>
</organism>
<protein>
    <recommendedName>
        <fullName evidence="3">CAAX prenyl protease 2/Lysostaphin resistance protein A-like domain-containing protein</fullName>
    </recommendedName>
</protein>
<sequence>MADRDPDDRRDGDDWGNRDDRGDGNGEEWASGDDDRSEELSSNGGSPDPAGAAPGGTDGRLTIKGLLSTTAVSAAVLLLGVAVGMVGLVASITVLSVGFGMGFDTGQNVTVLIVLQLVLLQGVGFGVASLAYLRYRGLGLEYLRTRSPTWSDVKWVVGIFVASFAILIAGNLFLSALGLGGEGHSIAETASGNPEILLALIPLSFLLIGPGEELLFRGVIQNAFVDRIGVRSGIAASSAFFVLIHLPNYSGLEGLPTLGLLFVISLTWGYAYERTDSLFVPAMAHAAYNATQFGLLYITLKYAPETSSALLSSALLL</sequence>
<keyword evidence="2" id="KW-0812">Transmembrane</keyword>
<feature type="transmembrane region" description="Helical" evidence="2">
    <location>
        <begin position="74"/>
        <end position="99"/>
    </location>
</feature>
<evidence type="ECO:0000313" key="4">
    <source>
        <dbReference type="EMBL" id="GAA0664628.1"/>
    </source>
</evidence>
<feature type="domain" description="CAAX prenyl protease 2/Lysostaphin resistance protein A-like" evidence="3">
    <location>
        <begin position="197"/>
        <end position="290"/>
    </location>
</feature>
<feature type="transmembrane region" description="Helical" evidence="2">
    <location>
        <begin position="111"/>
        <end position="133"/>
    </location>
</feature>
<feature type="region of interest" description="Disordered" evidence="1">
    <location>
        <begin position="1"/>
        <end position="56"/>
    </location>
</feature>
<keyword evidence="2" id="KW-0472">Membrane</keyword>
<dbReference type="GO" id="GO:0004175">
    <property type="term" value="F:endopeptidase activity"/>
    <property type="evidence" value="ECO:0007669"/>
    <property type="project" value="UniProtKB-ARBA"/>
</dbReference>
<feature type="compositionally biased region" description="Basic and acidic residues" evidence="1">
    <location>
        <begin position="1"/>
        <end position="24"/>
    </location>
</feature>
<dbReference type="InterPro" id="IPR003675">
    <property type="entry name" value="Rce1/LyrA-like_dom"/>
</dbReference>
<name>A0AAV3T701_9EURY</name>